<reference evidence="2 3" key="1">
    <citation type="submission" date="2021-01" db="EMBL/GenBank/DDBJ databases">
        <title>Sequencing the genomes of 1000 actinobacteria strains.</title>
        <authorList>
            <person name="Klenk H.-P."/>
        </authorList>
    </citation>
    <scope>NUCLEOTIDE SEQUENCE [LARGE SCALE GENOMIC DNA]</scope>
    <source>
        <strain evidence="2 3">DSM 13657</strain>
    </source>
</reference>
<organism evidence="2 3">
    <name type="scientific">Brevibacterium paucivorans</name>
    <dbReference type="NCBI Taxonomy" id="170994"/>
    <lineage>
        <taxon>Bacteria</taxon>
        <taxon>Bacillati</taxon>
        <taxon>Actinomycetota</taxon>
        <taxon>Actinomycetes</taxon>
        <taxon>Micrococcales</taxon>
        <taxon>Brevibacteriaceae</taxon>
        <taxon>Brevibacterium</taxon>
    </lineage>
</organism>
<dbReference type="Proteomes" id="UP000809290">
    <property type="component" value="Unassembled WGS sequence"/>
</dbReference>
<accession>A0ABS2SIZ1</accession>
<evidence type="ECO:0000256" key="1">
    <source>
        <dbReference type="SAM" id="MobiDB-lite"/>
    </source>
</evidence>
<sequence length="46" mass="4952">MPRIASLGLFHQADVTRQADMTHQAGATSPRAQKPFTHHPSNKVGG</sequence>
<dbReference type="EMBL" id="JAFBCP010000001">
    <property type="protein sequence ID" value="MBM7816222.1"/>
    <property type="molecule type" value="Genomic_DNA"/>
</dbReference>
<feature type="compositionally biased region" description="Basic residues" evidence="1">
    <location>
        <begin position="36"/>
        <end position="46"/>
    </location>
</feature>
<comment type="caution">
    <text evidence="2">The sequence shown here is derived from an EMBL/GenBank/DDBJ whole genome shotgun (WGS) entry which is preliminary data.</text>
</comment>
<keyword evidence="3" id="KW-1185">Reference proteome</keyword>
<evidence type="ECO:0000313" key="2">
    <source>
        <dbReference type="EMBL" id="MBM7816222.1"/>
    </source>
</evidence>
<feature type="compositionally biased region" description="Polar residues" evidence="1">
    <location>
        <begin position="19"/>
        <end position="31"/>
    </location>
</feature>
<evidence type="ECO:0000313" key="3">
    <source>
        <dbReference type="Proteomes" id="UP000809290"/>
    </source>
</evidence>
<proteinExistence type="predicted"/>
<gene>
    <name evidence="2" type="ORF">JOE56_000916</name>
</gene>
<feature type="region of interest" description="Disordered" evidence="1">
    <location>
        <begin position="1"/>
        <end position="46"/>
    </location>
</feature>
<protein>
    <submittedName>
        <fullName evidence="2">Uncharacterized protein</fullName>
    </submittedName>
</protein>
<name>A0ABS2SIZ1_9MICO</name>